<dbReference type="InterPro" id="IPR032801">
    <property type="entry name" value="PXL2A/B/C"/>
</dbReference>
<dbReference type="Proteomes" id="UP001304300">
    <property type="component" value="Chromosome"/>
</dbReference>
<evidence type="ECO:0000313" key="1">
    <source>
        <dbReference type="EMBL" id="WOO41691.1"/>
    </source>
</evidence>
<sequence length="195" mass="21660">MRLLAVNETLPEAAQALSLLNERNESVRFGSLLGGQPSVFVFLRHFGCIACSEHITAWKPRFAEFERLGICIALIGNGTVEHLKGFVDRYGLAEEPVQTLTDPTLELHRMLSLKHSIASTISPWSIKNALRAFGHGHWQKTVEGDPMQQGGLLIVDSEKRVQLIHREKAVGDFMDVSDVFDAAVKLITLDSEEVL</sequence>
<evidence type="ECO:0000313" key="2">
    <source>
        <dbReference type="Proteomes" id="UP001304300"/>
    </source>
</evidence>
<dbReference type="AlphaFoldDB" id="A0AAQ3L9Q4"/>
<dbReference type="KEGG" id="puo:RZN69_01225"/>
<dbReference type="PANTHER" id="PTHR28630">
    <property type="match status" value="1"/>
</dbReference>
<dbReference type="Pfam" id="PF13911">
    <property type="entry name" value="AhpC-TSA_2"/>
    <property type="match status" value="1"/>
</dbReference>
<accession>A0AAQ3L9Q4</accession>
<name>A0AAQ3L9Q4_9BACT</name>
<proteinExistence type="predicted"/>
<gene>
    <name evidence="1" type="ORF">RZN69_01225</name>
</gene>
<keyword evidence="2" id="KW-1185">Reference proteome</keyword>
<reference evidence="1 2" key="1">
    <citation type="submission" date="2023-10" db="EMBL/GenBank/DDBJ databases">
        <title>Rubellicoccus peritrichatus gen. nov., sp. nov., isolated from an algae of coral reef tank.</title>
        <authorList>
            <person name="Luo J."/>
        </authorList>
    </citation>
    <scope>NUCLEOTIDE SEQUENCE [LARGE SCALE GENOMIC DNA]</scope>
    <source>
        <strain evidence="1 2">CR14</strain>
    </source>
</reference>
<organism evidence="1 2">
    <name type="scientific">Rubellicoccus peritrichatus</name>
    <dbReference type="NCBI Taxonomy" id="3080537"/>
    <lineage>
        <taxon>Bacteria</taxon>
        <taxon>Pseudomonadati</taxon>
        <taxon>Verrucomicrobiota</taxon>
        <taxon>Opitutia</taxon>
        <taxon>Puniceicoccales</taxon>
        <taxon>Cerasicoccaceae</taxon>
        <taxon>Rubellicoccus</taxon>
    </lineage>
</organism>
<dbReference type="EMBL" id="CP136920">
    <property type="protein sequence ID" value="WOO41691.1"/>
    <property type="molecule type" value="Genomic_DNA"/>
</dbReference>
<dbReference type="RefSeq" id="WP_317834175.1">
    <property type="nucleotide sequence ID" value="NZ_CP136920.1"/>
</dbReference>
<dbReference type="Gene3D" id="3.40.30.10">
    <property type="entry name" value="Glutaredoxin"/>
    <property type="match status" value="1"/>
</dbReference>
<dbReference type="CDD" id="cd02970">
    <property type="entry name" value="PRX_like2"/>
    <property type="match status" value="1"/>
</dbReference>
<protein>
    <submittedName>
        <fullName evidence="1">Peroxiredoxin-like family protein</fullName>
    </submittedName>
</protein>
<dbReference type="SUPFAM" id="SSF52833">
    <property type="entry name" value="Thioredoxin-like"/>
    <property type="match status" value="1"/>
</dbReference>
<dbReference type="PANTHER" id="PTHR28630:SF3">
    <property type="entry name" value="PEROXIREDOXIN-LIKE 2C"/>
    <property type="match status" value="1"/>
</dbReference>
<dbReference type="InterPro" id="IPR036249">
    <property type="entry name" value="Thioredoxin-like_sf"/>
</dbReference>